<organism evidence="6 7">
    <name type="scientific">Acinetobacter bouvetii</name>
    <dbReference type="NCBI Taxonomy" id="202951"/>
    <lineage>
        <taxon>Bacteria</taxon>
        <taxon>Pseudomonadati</taxon>
        <taxon>Pseudomonadota</taxon>
        <taxon>Gammaproteobacteria</taxon>
        <taxon>Moraxellales</taxon>
        <taxon>Moraxellaceae</taxon>
        <taxon>Acinetobacter</taxon>
    </lineage>
</organism>
<dbReference type="SUPFAM" id="SSF46785">
    <property type="entry name" value="Winged helix' DNA-binding domain"/>
    <property type="match status" value="1"/>
</dbReference>
<dbReference type="PROSITE" id="PS51078">
    <property type="entry name" value="ICLR_ED"/>
    <property type="match status" value="1"/>
</dbReference>
<dbReference type="InterPro" id="IPR014757">
    <property type="entry name" value="Tscrpt_reg_IclR_C"/>
</dbReference>
<sequence length="256" mass="28652">MHDLNENAGIQSIDYTAQVLELFCKNQSRLSLKEIAQQLNESPAKIFRYLVSLTRIGLLHKTENNEYEVGSLALDLSFRALNALDPVEEACKTAKAINYETGFGTAVSIWGSLGPTVIKTFDPSRSVYSQIRVGSVMTLVNSSIGNTFAKYIPEHLLKQALELDSMRSSGQKLSQKEKQDFLQRIKTQREEPLTVMIDRPSRGLSSISIPVFSISEEVQFVITIFHVSHLLLEQQDQIQDYLSAKILELSKSIGAN</sequence>
<protein>
    <recommendedName>
        <fullName evidence="8">IclR family transcriptional regulator</fullName>
    </recommendedName>
</protein>
<evidence type="ECO:0000259" key="4">
    <source>
        <dbReference type="PROSITE" id="PS51077"/>
    </source>
</evidence>
<evidence type="ECO:0000256" key="2">
    <source>
        <dbReference type="ARBA" id="ARBA00023125"/>
    </source>
</evidence>
<dbReference type="InterPro" id="IPR036388">
    <property type="entry name" value="WH-like_DNA-bd_sf"/>
</dbReference>
<dbReference type="Pfam" id="PF09339">
    <property type="entry name" value="HTH_IclR"/>
    <property type="match status" value="1"/>
</dbReference>
<reference evidence="6 7" key="1">
    <citation type="submission" date="2019-02" db="EMBL/GenBank/DDBJ databases">
        <title>The Batch Genome Submission of Acinetobacter spp. strains.</title>
        <authorList>
            <person name="Qin J."/>
            <person name="Hu Y."/>
            <person name="Ye H."/>
            <person name="Wei L."/>
            <person name="Feng Y."/>
            <person name="Zong Z."/>
        </authorList>
    </citation>
    <scope>NUCLEOTIDE SEQUENCE [LARGE SCALE GENOMIC DNA]</scope>
    <source>
        <strain evidence="6 7">WCHABo060081</strain>
    </source>
</reference>
<dbReference type="PANTHER" id="PTHR30136">
    <property type="entry name" value="HELIX-TURN-HELIX TRANSCRIPTIONAL REGULATOR, ICLR FAMILY"/>
    <property type="match status" value="1"/>
</dbReference>
<dbReference type="InterPro" id="IPR050707">
    <property type="entry name" value="HTH_MetabolicPath_Reg"/>
</dbReference>
<dbReference type="InterPro" id="IPR029016">
    <property type="entry name" value="GAF-like_dom_sf"/>
</dbReference>
<dbReference type="PANTHER" id="PTHR30136:SF8">
    <property type="entry name" value="TRANSCRIPTIONAL REGULATORY PROTEIN"/>
    <property type="match status" value="1"/>
</dbReference>
<keyword evidence="1" id="KW-0805">Transcription regulation</keyword>
<evidence type="ECO:0000256" key="3">
    <source>
        <dbReference type="ARBA" id="ARBA00023163"/>
    </source>
</evidence>
<dbReference type="InterPro" id="IPR036390">
    <property type="entry name" value="WH_DNA-bd_sf"/>
</dbReference>
<evidence type="ECO:0000313" key="6">
    <source>
        <dbReference type="EMBL" id="RZG64465.1"/>
    </source>
</evidence>
<name>A0A4Q7AVJ2_9GAMM</name>
<dbReference type="InterPro" id="IPR005471">
    <property type="entry name" value="Tscrpt_reg_IclR_N"/>
</dbReference>
<dbReference type="EMBL" id="SGSU01000023">
    <property type="protein sequence ID" value="RZG64465.1"/>
    <property type="molecule type" value="Genomic_DNA"/>
</dbReference>
<dbReference type="STRING" id="202951.GCA_001485025_01736"/>
<evidence type="ECO:0000259" key="5">
    <source>
        <dbReference type="PROSITE" id="PS51078"/>
    </source>
</evidence>
<evidence type="ECO:0000256" key="1">
    <source>
        <dbReference type="ARBA" id="ARBA00023015"/>
    </source>
</evidence>
<dbReference type="GO" id="GO:0003677">
    <property type="term" value="F:DNA binding"/>
    <property type="evidence" value="ECO:0007669"/>
    <property type="project" value="UniProtKB-KW"/>
</dbReference>
<evidence type="ECO:0008006" key="8">
    <source>
        <dbReference type="Google" id="ProtNLM"/>
    </source>
</evidence>
<dbReference type="PROSITE" id="PS51077">
    <property type="entry name" value="HTH_ICLR"/>
    <property type="match status" value="1"/>
</dbReference>
<dbReference type="RefSeq" id="WP_130148238.1">
    <property type="nucleotide sequence ID" value="NZ_SGSU01000023.1"/>
</dbReference>
<feature type="domain" description="HTH iclR-type" evidence="4">
    <location>
        <begin position="10"/>
        <end position="71"/>
    </location>
</feature>
<comment type="caution">
    <text evidence="6">The sequence shown here is derived from an EMBL/GenBank/DDBJ whole genome shotgun (WGS) entry which is preliminary data.</text>
</comment>
<keyword evidence="2" id="KW-0238">DNA-binding</keyword>
<dbReference type="Gene3D" id="1.10.10.10">
    <property type="entry name" value="Winged helix-like DNA-binding domain superfamily/Winged helix DNA-binding domain"/>
    <property type="match status" value="1"/>
</dbReference>
<gene>
    <name evidence="6" type="ORF">EXE25_16735</name>
</gene>
<evidence type="ECO:0000313" key="7">
    <source>
        <dbReference type="Proteomes" id="UP000293483"/>
    </source>
</evidence>
<dbReference type="GO" id="GO:0045892">
    <property type="term" value="P:negative regulation of DNA-templated transcription"/>
    <property type="evidence" value="ECO:0007669"/>
    <property type="project" value="TreeGrafter"/>
</dbReference>
<dbReference type="Gene3D" id="3.30.450.40">
    <property type="match status" value="1"/>
</dbReference>
<dbReference type="SUPFAM" id="SSF55781">
    <property type="entry name" value="GAF domain-like"/>
    <property type="match status" value="1"/>
</dbReference>
<dbReference type="GO" id="GO:0003700">
    <property type="term" value="F:DNA-binding transcription factor activity"/>
    <property type="evidence" value="ECO:0007669"/>
    <property type="project" value="TreeGrafter"/>
</dbReference>
<feature type="domain" description="IclR-ED" evidence="5">
    <location>
        <begin position="72"/>
        <end position="256"/>
    </location>
</feature>
<dbReference type="AlphaFoldDB" id="A0A4Q7AVJ2"/>
<proteinExistence type="predicted"/>
<dbReference type="Proteomes" id="UP000293483">
    <property type="component" value="Unassembled WGS sequence"/>
</dbReference>
<accession>A0A4Q7AVJ2</accession>
<keyword evidence="3" id="KW-0804">Transcription</keyword>
<dbReference type="Pfam" id="PF01614">
    <property type="entry name" value="IclR_C"/>
    <property type="match status" value="1"/>
</dbReference>